<evidence type="ECO:0000313" key="2">
    <source>
        <dbReference type="Proteomes" id="UP000502421"/>
    </source>
</evidence>
<dbReference type="Gene3D" id="1.10.10.10">
    <property type="entry name" value="Winged helix-like DNA-binding domain superfamily/Winged helix DNA-binding domain"/>
    <property type="match status" value="1"/>
</dbReference>
<gene>
    <name evidence="1" type="ORF">HF329_33280</name>
</gene>
<evidence type="ECO:0000313" key="1">
    <source>
        <dbReference type="EMBL" id="QJB35923.1"/>
    </source>
</evidence>
<dbReference type="RefSeq" id="WP_168811433.1">
    <property type="nucleotide sequence ID" value="NZ_CP051205.1"/>
</dbReference>
<dbReference type="SUPFAM" id="SSF46689">
    <property type="entry name" value="Homeodomain-like"/>
    <property type="match status" value="1"/>
</dbReference>
<dbReference type="InterPro" id="IPR036388">
    <property type="entry name" value="WH-like_DNA-bd_sf"/>
</dbReference>
<organism evidence="1 2">
    <name type="scientific">Chitinophaga oryzae</name>
    <dbReference type="NCBI Taxonomy" id="2725414"/>
    <lineage>
        <taxon>Bacteria</taxon>
        <taxon>Pseudomonadati</taxon>
        <taxon>Bacteroidota</taxon>
        <taxon>Chitinophagia</taxon>
        <taxon>Chitinophagales</taxon>
        <taxon>Chitinophagaceae</taxon>
        <taxon>Chitinophaga</taxon>
    </lineage>
</organism>
<name>A0AAE6ZPI3_9BACT</name>
<sequence>MAKKTTTPKKNYDAQFKAEVAIAALSGTVTTDGIARQFKVNKTQVNSWRNILKQNAPQLFTRGKQNVFVDHTEQIDELKRMIGELTMENNLLKKKLY</sequence>
<dbReference type="KEGG" id="coy:HF329_33280"/>
<reference evidence="2" key="1">
    <citation type="submission" date="2020-04" db="EMBL/GenBank/DDBJ databases">
        <authorList>
            <person name="Kittiwongwattana C."/>
        </authorList>
    </citation>
    <scope>NUCLEOTIDE SEQUENCE [LARGE SCALE GENOMIC DNA]</scope>
    <source>
        <strain evidence="2">1310</strain>
    </source>
</reference>
<protein>
    <submittedName>
        <fullName evidence="1">Transposase</fullName>
    </submittedName>
</protein>
<dbReference type="AlphaFoldDB" id="A0AAE6ZPI3"/>
<accession>A0AAE6ZPI3</accession>
<dbReference type="EMBL" id="CP051205">
    <property type="protein sequence ID" value="QJB35923.1"/>
    <property type="molecule type" value="Genomic_DNA"/>
</dbReference>
<dbReference type="InterPro" id="IPR009057">
    <property type="entry name" value="Homeodomain-like_sf"/>
</dbReference>
<dbReference type="Proteomes" id="UP000502421">
    <property type="component" value="Chromosome"/>
</dbReference>
<proteinExistence type="predicted"/>